<comment type="caution">
    <text evidence="3">The sequence shown here is derived from an EMBL/GenBank/DDBJ whole genome shotgun (WGS) entry which is preliminary data.</text>
</comment>
<dbReference type="SMART" id="SM00886">
    <property type="entry name" value="Dabb"/>
    <property type="match status" value="1"/>
</dbReference>
<feature type="domain" description="Stress-response A/B barrel" evidence="2">
    <location>
        <begin position="6"/>
        <end position="98"/>
    </location>
</feature>
<dbReference type="InterPro" id="IPR011008">
    <property type="entry name" value="Dimeric_a/b-barrel"/>
</dbReference>
<comment type="subunit">
    <text evidence="1">Homodimer.</text>
</comment>
<evidence type="ECO:0000256" key="1">
    <source>
        <dbReference type="ARBA" id="ARBA00011738"/>
    </source>
</evidence>
<dbReference type="Proteomes" id="UP001575622">
    <property type="component" value="Unassembled WGS sequence"/>
</dbReference>
<proteinExistence type="predicted"/>
<name>A0ABV4V024_9BACL</name>
<dbReference type="Pfam" id="PF07876">
    <property type="entry name" value="Dabb"/>
    <property type="match status" value="1"/>
</dbReference>
<evidence type="ECO:0000259" key="2">
    <source>
        <dbReference type="PROSITE" id="PS51502"/>
    </source>
</evidence>
<dbReference type="PANTHER" id="PTHR33178">
    <property type="match status" value="1"/>
</dbReference>
<dbReference type="EMBL" id="JBHDLN010000006">
    <property type="protein sequence ID" value="MFB0843290.1"/>
    <property type="molecule type" value="Genomic_DNA"/>
</dbReference>
<dbReference type="InterPro" id="IPR013097">
    <property type="entry name" value="Dabb"/>
</dbReference>
<sequence>MVNDRILHIVLFRLKHDITSEKTRKLIEDAKAILTAIPTVEKFEVLKQINSRTPYDFGLSMEFRNQTAYDEYFYHPEHTNFVKSRWENEVIDFLEVDFKTCIDLDFNLIEKESAY</sequence>
<reference evidence="3 4" key="1">
    <citation type="submission" date="2024-09" db="EMBL/GenBank/DDBJ databases">
        <authorList>
            <person name="Makale K.P.P."/>
            <person name="Makhzoum A."/>
            <person name="Rantong G."/>
            <person name="Rahube T.O."/>
        </authorList>
    </citation>
    <scope>NUCLEOTIDE SEQUENCE [LARGE SCALE GENOMIC DNA]</scope>
    <source>
        <strain evidence="3 4">KM_D13</strain>
    </source>
</reference>
<dbReference type="PROSITE" id="PS51502">
    <property type="entry name" value="S_R_A_B_BARREL"/>
    <property type="match status" value="1"/>
</dbReference>
<dbReference type="RefSeq" id="WP_373951906.1">
    <property type="nucleotide sequence ID" value="NZ_JBHDLN010000006.1"/>
</dbReference>
<organism evidence="3 4">
    <name type="scientific">Paenibacillus oleatilyticus</name>
    <dbReference type="NCBI Taxonomy" id="2594886"/>
    <lineage>
        <taxon>Bacteria</taxon>
        <taxon>Bacillati</taxon>
        <taxon>Bacillota</taxon>
        <taxon>Bacilli</taxon>
        <taxon>Bacillales</taxon>
        <taxon>Paenibacillaceae</taxon>
        <taxon>Paenibacillus</taxon>
    </lineage>
</organism>
<accession>A0ABV4V024</accession>
<dbReference type="SUPFAM" id="SSF54909">
    <property type="entry name" value="Dimeric alpha+beta barrel"/>
    <property type="match status" value="1"/>
</dbReference>
<dbReference type="PANTHER" id="PTHR33178:SF10">
    <property type="entry name" value="STRESS-RESPONSE A_B BARREL DOMAIN-CONTAINING PROTEIN"/>
    <property type="match status" value="1"/>
</dbReference>
<dbReference type="Gene3D" id="3.30.70.100">
    <property type="match status" value="1"/>
</dbReference>
<evidence type="ECO:0000313" key="4">
    <source>
        <dbReference type="Proteomes" id="UP001575622"/>
    </source>
</evidence>
<gene>
    <name evidence="3" type="ORF">ACEU3E_14015</name>
</gene>
<protein>
    <submittedName>
        <fullName evidence="3">Dabb family protein</fullName>
    </submittedName>
</protein>
<keyword evidence="4" id="KW-1185">Reference proteome</keyword>
<dbReference type="InterPro" id="IPR044662">
    <property type="entry name" value="HS1/DABB1-like"/>
</dbReference>
<evidence type="ECO:0000313" key="3">
    <source>
        <dbReference type="EMBL" id="MFB0843290.1"/>
    </source>
</evidence>